<name>A0AAD5WNZ0_9PEZI</name>
<dbReference type="InterPro" id="IPR027417">
    <property type="entry name" value="P-loop_NTPase"/>
</dbReference>
<protein>
    <submittedName>
        <fullName evidence="3">Rho-like small protein</fullName>
    </submittedName>
</protein>
<dbReference type="AlphaFoldDB" id="A0AAD5WNZ0"/>
<dbReference type="PANTHER" id="PTHR24072">
    <property type="entry name" value="RHO FAMILY GTPASE"/>
    <property type="match status" value="1"/>
</dbReference>
<dbReference type="GO" id="GO:0003924">
    <property type="term" value="F:GTPase activity"/>
    <property type="evidence" value="ECO:0007669"/>
    <property type="project" value="InterPro"/>
</dbReference>
<organism evidence="3 4">
    <name type="scientific">Zalerion maritima</name>
    <dbReference type="NCBI Taxonomy" id="339359"/>
    <lineage>
        <taxon>Eukaryota</taxon>
        <taxon>Fungi</taxon>
        <taxon>Dikarya</taxon>
        <taxon>Ascomycota</taxon>
        <taxon>Pezizomycotina</taxon>
        <taxon>Sordariomycetes</taxon>
        <taxon>Lulworthiomycetidae</taxon>
        <taxon>Lulworthiales</taxon>
        <taxon>Lulworthiaceae</taxon>
        <taxon>Zalerion</taxon>
    </lineage>
</organism>
<dbReference type="GO" id="GO:0007264">
    <property type="term" value="P:small GTPase-mediated signal transduction"/>
    <property type="evidence" value="ECO:0007669"/>
    <property type="project" value="InterPro"/>
</dbReference>
<gene>
    <name evidence="3" type="ORF">MKZ38_007781</name>
</gene>
<proteinExistence type="predicted"/>
<dbReference type="InterPro" id="IPR003578">
    <property type="entry name" value="Small_GTPase_Rho"/>
</dbReference>
<dbReference type="Pfam" id="PF00071">
    <property type="entry name" value="Ras"/>
    <property type="match status" value="1"/>
</dbReference>
<reference evidence="3" key="1">
    <citation type="submission" date="2022-07" db="EMBL/GenBank/DDBJ databases">
        <title>Draft genome sequence of Zalerion maritima ATCC 34329, a (micro)plastics degrading marine fungus.</title>
        <authorList>
            <person name="Paco A."/>
            <person name="Goncalves M.F.M."/>
            <person name="Rocha-Santos T.A.P."/>
            <person name="Alves A."/>
        </authorList>
    </citation>
    <scope>NUCLEOTIDE SEQUENCE</scope>
    <source>
        <strain evidence="3">ATCC 34329</strain>
    </source>
</reference>
<dbReference type="Proteomes" id="UP001201980">
    <property type="component" value="Unassembled WGS sequence"/>
</dbReference>
<dbReference type="EMBL" id="JAKWBI020000510">
    <property type="protein sequence ID" value="KAJ2894273.1"/>
    <property type="molecule type" value="Genomic_DNA"/>
</dbReference>
<dbReference type="SMART" id="SM00174">
    <property type="entry name" value="RHO"/>
    <property type="match status" value="1"/>
</dbReference>
<evidence type="ECO:0000313" key="4">
    <source>
        <dbReference type="Proteomes" id="UP001201980"/>
    </source>
</evidence>
<dbReference type="GO" id="GO:0005525">
    <property type="term" value="F:GTP binding"/>
    <property type="evidence" value="ECO:0007669"/>
    <property type="project" value="UniProtKB-KW"/>
</dbReference>
<keyword evidence="4" id="KW-1185">Reference proteome</keyword>
<accession>A0AAD5WNZ0</accession>
<dbReference type="InterPro" id="IPR001806">
    <property type="entry name" value="Small_GTPase"/>
</dbReference>
<evidence type="ECO:0000313" key="3">
    <source>
        <dbReference type="EMBL" id="KAJ2894273.1"/>
    </source>
</evidence>
<keyword evidence="1" id="KW-0547">Nucleotide-binding</keyword>
<evidence type="ECO:0000256" key="2">
    <source>
        <dbReference type="ARBA" id="ARBA00023134"/>
    </source>
</evidence>
<dbReference type="PRINTS" id="PR00449">
    <property type="entry name" value="RASTRNSFRMNG"/>
</dbReference>
<comment type="caution">
    <text evidence="3">The sequence shown here is derived from an EMBL/GenBank/DDBJ whole genome shotgun (WGS) entry which is preliminary data.</text>
</comment>
<evidence type="ECO:0000256" key="1">
    <source>
        <dbReference type="ARBA" id="ARBA00022741"/>
    </source>
</evidence>
<sequence length="197" mass="21845">METMPSLPQAPRTITILIVGDSKVGKTTFLSRISQRGSLEGTVSIGMLHDEDQPFVFQARRGPKEFRLEFFDTAAPVGWQNLDPDLVIVCYDISQRMTLIDMQRAWSKQVMAVFKKDTLPVAVLGLKRDLRSETDPNGIIYPEEGTRVAQEMRADSYMECSAITGELLDLVVKDIFSMALKTTTDTGGQSEGGCSTM</sequence>
<dbReference type="Gene3D" id="3.40.50.300">
    <property type="entry name" value="P-loop containing nucleotide triphosphate hydrolases"/>
    <property type="match status" value="1"/>
</dbReference>
<keyword evidence="2" id="KW-0342">GTP-binding</keyword>
<dbReference type="SUPFAM" id="SSF52540">
    <property type="entry name" value="P-loop containing nucleoside triphosphate hydrolases"/>
    <property type="match status" value="1"/>
</dbReference>